<dbReference type="SUPFAM" id="SSF46689">
    <property type="entry name" value="Homeodomain-like"/>
    <property type="match status" value="1"/>
</dbReference>
<organism evidence="5 6">
    <name type="scientific">Candidatus Eisenbergiella intestinigallinarum</name>
    <dbReference type="NCBI Taxonomy" id="2838549"/>
    <lineage>
        <taxon>Bacteria</taxon>
        <taxon>Bacillati</taxon>
        <taxon>Bacillota</taxon>
        <taxon>Clostridia</taxon>
        <taxon>Lachnospirales</taxon>
        <taxon>Lachnospiraceae</taxon>
        <taxon>Eisenbergiella</taxon>
    </lineage>
</organism>
<evidence type="ECO:0000259" key="4">
    <source>
        <dbReference type="PROSITE" id="PS01124"/>
    </source>
</evidence>
<gene>
    <name evidence="5" type="ORF">H9926_11715</name>
</gene>
<sequence>MQTNSFSAWHEQQTGQLTGQLQRLDKAAGSPSGPKADIKAARESIHENVIVEPNLQVRCFSYEDAGVRVPAHWHHSLEILLIDTGSMEVNMNDTRLQLQESDFVLINSGDIHSTSCSEHARICVLQIPYPFLKSNIPEYDHIRFRTGSCGKEETDRTFRLLLRQLQECGGQNLRPQKQPQPELSPGLSLHFKSLLYELLYLCVLRYQLPEADRGGRFSDTERARLIAVTDYVNAHYTEPVTLQEAAAVVALNPEYFCRFFKKSMGITFLEFVNQVRFSHVCRDILHTDQSIMEILARHGFTNYKLFRRMFHETYGCTPSAKRKEVSGR</sequence>
<evidence type="ECO:0000256" key="2">
    <source>
        <dbReference type="ARBA" id="ARBA00023125"/>
    </source>
</evidence>
<feature type="domain" description="HTH araC/xylS-type" evidence="4">
    <location>
        <begin position="226"/>
        <end position="324"/>
    </location>
</feature>
<dbReference type="EMBL" id="DWVS01000298">
    <property type="protein sequence ID" value="HJC88668.1"/>
    <property type="molecule type" value="Genomic_DNA"/>
</dbReference>
<comment type="caution">
    <text evidence="5">The sequence shown here is derived from an EMBL/GenBank/DDBJ whole genome shotgun (WGS) entry which is preliminary data.</text>
</comment>
<dbReference type="Proteomes" id="UP000823922">
    <property type="component" value="Unassembled WGS sequence"/>
</dbReference>
<evidence type="ECO:0000313" key="6">
    <source>
        <dbReference type="Proteomes" id="UP000823922"/>
    </source>
</evidence>
<name>A0A9D2QK84_9FIRM</name>
<keyword evidence="2" id="KW-0238">DNA-binding</keyword>
<dbReference type="InterPro" id="IPR018060">
    <property type="entry name" value="HTH_AraC"/>
</dbReference>
<reference evidence="5" key="2">
    <citation type="submission" date="2021-04" db="EMBL/GenBank/DDBJ databases">
        <authorList>
            <person name="Gilroy R."/>
        </authorList>
    </citation>
    <scope>NUCLEOTIDE SEQUENCE</scope>
    <source>
        <strain evidence="5">ChiBcec1-1630</strain>
    </source>
</reference>
<dbReference type="SMART" id="SM00342">
    <property type="entry name" value="HTH_ARAC"/>
    <property type="match status" value="1"/>
</dbReference>
<keyword evidence="1" id="KW-0805">Transcription regulation</keyword>
<dbReference type="InterPro" id="IPR009057">
    <property type="entry name" value="Homeodomain-like_sf"/>
</dbReference>
<evidence type="ECO:0000256" key="1">
    <source>
        <dbReference type="ARBA" id="ARBA00023015"/>
    </source>
</evidence>
<evidence type="ECO:0000313" key="5">
    <source>
        <dbReference type="EMBL" id="HJC88668.1"/>
    </source>
</evidence>
<evidence type="ECO:0000256" key="3">
    <source>
        <dbReference type="ARBA" id="ARBA00023163"/>
    </source>
</evidence>
<dbReference type="GO" id="GO:0003700">
    <property type="term" value="F:DNA-binding transcription factor activity"/>
    <property type="evidence" value="ECO:0007669"/>
    <property type="project" value="InterPro"/>
</dbReference>
<dbReference type="AlphaFoldDB" id="A0A9D2QK84"/>
<reference evidence="5" key="1">
    <citation type="journal article" date="2021" name="PeerJ">
        <title>Extensive microbial diversity within the chicken gut microbiome revealed by metagenomics and culture.</title>
        <authorList>
            <person name="Gilroy R."/>
            <person name="Ravi A."/>
            <person name="Getino M."/>
            <person name="Pursley I."/>
            <person name="Horton D.L."/>
            <person name="Alikhan N.F."/>
            <person name="Baker D."/>
            <person name="Gharbi K."/>
            <person name="Hall N."/>
            <person name="Watson M."/>
            <person name="Adriaenssens E.M."/>
            <person name="Foster-Nyarko E."/>
            <person name="Jarju S."/>
            <person name="Secka A."/>
            <person name="Antonio M."/>
            <person name="Oren A."/>
            <person name="Chaudhuri R.R."/>
            <person name="La Ragione R."/>
            <person name="Hildebrand F."/>
            <person name="Pallen M.J."/>
        </authorList>
    </citation>
    <scope>NUCLEOTIDE SEQUENCE</scope>
    <source>
        <strain evidence="5">ChiBcec1-1630</strain>
    </source>
</reference>
<proteinExistence type="predicted"/>
<keyword evidence="3" id="KW-0804">Transcription</keyword>
<dbReference type="InterPro" id="IPR003313">
    <property type="entry name" value="AraC-bd"/>
</dbReference>
<dbReference type="PANTHER" id="PTHR43280">
    <property type="entry name" value="ARAC-FAMILY TRANSCRIPTIONAL REGULATOR"/>
    <property type="match status" value="1"/>
</dbReference>
<dbReference type="Pfam" id="PF02311">
    <property type="entry name" value="AraC_binding"/>
    <property type="match status" value="1"/>
</dbReference>
<accession>A0A9D2QK84</accession>
<dbReference type="GO" id="GO:0043565">
    <property type="term" value="F:sequence-specific DNA binding"/>
    <property type="evidence" value="ECO:0007669"/>
    <property type="project" value="InterPro"/>
</dbReference>
<dbReference type="Gene3D" id="2.60.120.10">
    <property type="entry name" value="Jelly Rolls"/>
    <property type="match status" value="1"/>
</dbReference>
<dbReference type="Gene3D" id="1.10.10.60">
    <property type="entry name" value="Homeodomain-like"/>
    <property type="match status" value="2"/>
</dbReference>
<dbReference type="PANTHER" id="PTHR43280:SF2">
    <property type="entry name" value="HTH-TYPE TRANSCRIPTIONAL REGULATOR EXSA"/>
    <property type="match status" value="1"/>
</dbReference>
<dbReference type="InterPro" id="IPR011051">
    <property type="entry name" value="RmlC_Cupin_sf"/>
</dbReference>
<protein>
    <submittedName>
        <fullName evidence="5">AraC family transcriptional regulator</fullName>
    </submittedName>
</protein>
<dbReference type="SUPFAM" id="SSF51182">
    <property type="entry name" value="RmlC-like cupins"/>
    <property type="match status" value="1"/>
</dbReference>
<dbReference type="PROSITE" id="PS01124">
    <property type="entry name" value="HTH_ARAC_FAMILY_2"/>
    <property type="match status" value="1"/>
</dbReference>
<dbReference type="InterPro" id="IPR014710">
    <property type="entry name" value="RmlC-like_jellyroll"/>
</dbReference>
<dbReference type="Pfam" id="PF12833">
    <property type="entry name" value="HTH_18"/>
    <property type="match status" value="1"/>
</dbReference>